<dbReference type="InterPro" id="IPR013378">
    <property type="entry name" value="InlB-like_B-rpt"/>
</dbReference>
<sequence length="534" mass="57868">MKTFTRKLLVAGIMLFLAFVSMQAQEIWNGTVASSFDGGTGTESDPYQIRTASQLWKLQQDVASGNSYADTYFILTDDIMLNDTTNWQNWSTQPPARKWDPIGKNNTAPFRGIFDGNGYTINGIYRICNDEYYGLFGYLGDGGKIQNLGIRASYYASYRYIGGICGYNYKGTISNCYFSGTIGVSPMALYSSSYIGGICGWNDVGTITNCRNSGTIRVTDANATIGGICGLIRKGAITNCHNSGTLHTKAENEYPNFDVGGIYGYGSAYDAQISNCYNTGTLIIEAKQIRAGGICGNNGCYITNCYSTGVIEASAGGDVGNISGYNGGDKYITNCYYIADNGYKGIGYNSGGTVAKTEEEFASGEVAYLLQSNIEGQTWGQSIGNDKSPLLTSDEDKIVYQLTLVDGTDTEFLYANSGSFTLPVPERDNFTFLGWFTEESGGERVPDNSEISADGILYAQWEENTSTAAYQNDENSFNVTGSNGKLQISGTDADVAVYDLQGLLIYHGPERSITLPAGIYIVKVDGQALKIRVW</sequence>
<dbReference type="Proteomes" id="UP000823637">
    <property type="component" value="Unassembled WGS sequence"/>
</dbReference>
<organism evidence="4 5">
    <name type="scientific">Candidatus Enterocola intestinipullorum</name>
    <dbReference type="NCBI Taxonomy" id="2840783"/>
    <lineage>
        <taxon>Bacteria</taxon>
        <taxon>Pseudomonadati</taxon>
        <taxon>Bacteroidota</taxon>
        <taxon>Bacteroidia</taxon>
        <taxon>Bacteroidales</taxon>
        <taxon>Candidatus Enterocola</taxon>
    </lineage>
</organism>
<accession>A0A9D9EI94</accession>
<comment type="caution">
    <text evidence="4">The sequence shown here is derived from an EMBL/GenBank/DDBJ whole genome shotgun (WGS) entry which is preliminary data.</text>
</comment>
<feature type="chain" id="PRO_5038979799" evidence="2">
    <location>
        <begin position="25"/>
        <end position="534"/>
    </location>
</feature>
<dbReference type="AlphaFoldDB" id="A0A9D9EI94"/>
<protein>
    <submittedName>
        <fullName evidence="4">InlB B-repeat-containing protein</fullName>
    </submittedName>
</protein>
<evidence type="ECO:0000313" key="4">
    <source>
        <dbReference type="EMBL" id="MBO8447458.1"/>
    </source>
</evidence>
<evidence type="ECO:0000259" key="3">
    <source>
        <dbReference type="Pfam" id="PF07581"/>
    </source>
</evidence>
<evidence type="ECO:0000256" key="1">
    <source>
        <dbReference type="ARBA" id="ARBA00004196"/>
    </source>
</evidence>
<dbReference type="InterPro" id="IPR042229">
    <property type="entry name" value="Listeria/Bacterioides_rpt_sf"/>
</dbReference>
<dbReference type="InterPro" id="IPR011493">
    <property type="entry name" value="GLUG"/>
</dbReference>
<feature type="domain" description="GLUG" evidence="3">
    <location>
        <begin position="192"/>
        <end position="216"/>
    </location>
</feature>
<feature type="signal peptide" evidence="2">
    <location>
        <begin position="1"/>
        <end position="24"/>
    </location>
</feature>
<evidence type="ECO:0000256" key="2">
    <source>
        <dbReference type="SAM" id="SignalP"/>
    </source>
</evidence>
<feature type="domain" description="GLUG" evidence="3">
    <location>
        <begin position="158"/>
        <end position="182"/>
    </location>
</feature>
<dbReference type="GO" id="GO:0030313">
    <property type="term" value="C:cell envelope"/>
    <property type="evidence" value="ECO:0007669"/>
    <property type="project" value="UniProtKB-SubCell"/>
</dbReference>
<keyword evidence="2" id="KW-0732">Signal</keyword>
<dbReference type="EMBL" id="JADIMR010000103">
    <property type="protein sequence ID" value="MBO8447458.1"/>
    <property type="molecule type" value="Genomic_DNA"/>
</dbReference>
<reference evidence="4" key="2">
    <citation type="journal article" date="2021" name="PeerJ">
        <title>Extensive microbial diversity within the chicken gut microbiome revealed by metagenomics and culture.</title>
        <authorList>
            <person name="Gilroy R."/>
            <person name="Ravi A."/>
            <person name="Getino M."/>
            <person name="Pursley I."/>
            <person name="Horton D.L."/>
            <person name="Alikhan N.F."/>
            <person name="Baker D."/>
            <person name="Gharbi K."/>
            <person name="Hall N."/>
            <person name="Watson M."/>
            <person name="Adriaenssens E.M."/>
            <person name="Foster-Nyarko E."/>
            <person name="Jarju S."/>
            <person name="Secka A."/>
            <person name="Antonio M."/>
            <person name="Oren A."/>
            <person name="Chaudhuri R.R."/>
            <person name="La Ragione R."/>
            <person name="Hildebrand F."/>
            <person name="Pallen M.J."/>
        </authorList>
    </citation>
    <scope>NUCLEOTIDE SEQUENCE</scope>
    <source>
        <strain evidence="4">D3-1215</strain>
    </source>
</reference>
<comment type="subcellular location">
    <subcellularLocation>
        <location evidence="1">Cell envelope</location>
    </subcellularLocation>
</comment>
<gene>
    <name evidence="4" type="ORF">IAC32_06920</name>
</gene>
<dbReference type="Gene3D" id="2.60.40.4270">
    <property type="entry name" value="Listeria-Bacteroides repeat domain"/>
    <property type="match status" value="1"/>
</dbReference>
<proteinExistence type="predicted"/>
<dbReference type="Pfam" id="PF07581">
    <property type="entry name" value="Glug"/>
    <property type="match status" value="2"/>
</dbReference>
<reference evidence="4" key="1">
    <citation type="submission" date="2020-10" db="EMBL/GenBank/DDBJ databases">
        <authorList>
            <person name="Gilroy R."/>
        </authorList>
    </citation>
    <scope>NUCLEOTIDE SEQUENCE</scope>
    <source>
        <strain evidence="4">D3-1215</strain>
    </source>
</reference>
<dbReference type="Gene3D" id="2.160.20.110">
    <property type="match status" value="1"/>
</dbReference>
<evidence type="ECO:0000313" key="5">
    <source>
        <dbReference type="Proteomes" id="UP000823637"/>
    </source>
</evidence>
<name>A0A9D9EI94_9BACT</name>
<dbReference type="Pfam" id="PF09479">
    <property type="entry name" value="Flg_new"/>
    <property type="match status" value="1"/>
</dbReference>